<comment type="caution">
    <text evidence="4">The sequence shown here is derived from an EMBL/GenBank/DDBJ whole genome shotgun (WGS) entry which is preliminary data.</text>
</comment>
<feature type="region of interest" description="Disordered" evidence="2">
    <location>
        <begin position="566"/>
        <end position="586"/>
    </location>
</feature>
<proteinExistence type="predicted"/>
<keyword evidence="1" id="KW-0863">Zinc-finger</keyword>
<feature type="region of interest" description="Disordered" evidence="2">
    <location>
        <begin position="440"/>
        <end position="467"/>
    </location>
</feature>
<dbReference type="SMART" id="SM00355">
    <property type="entry name" value="ZnF_C2H2"/>
    <property type="match status" value="2"/>
</dbReference>
<feature type="compositionally biased region" description="Polar residues" evidence="2">
    <location>
        <begin position="25"/>
        <end position="44"/>
    </location>
</feature>
<accession>A0ABR3C154</accession>
<keyword evidence="1" id="KW-0862">Zinc</keyword>
<keyword evidence="1" id="KW-0479">Metal-binding</keyword>
<evidence type="ECO:0000313" key="5">
    <source>
        <dbReference type="Proteomes" id="UP001430584"/>
    </source>
</evidence>
<dbReference type="PROSITE" id="PS50157">
    <property type="entry name" value="ZINC_FINGER_C2H2_2"/>
    <property type="match status" value="1"/>
</dbReference>
<dbReference type="InterPro" id="IPR013087">
    <property type="entry name" value="Znf_C2H2_type"/>
</dbReference>
<keyword evidence="5" id="KW-1185">Reference proteome</keyword>
<evidence type="ECO:0000259" key="3">
    <source>
        <dbReference type="PROSITE" id="PS50157"/>
    </source>
</evidence>
<feature type="region of interest" description="Disordered" evidence="2">
    <location>
        <begin position="1"/>
        <end position="62"/>
    </location>
</feature>
<feature type="domain" description="C2H2-type" evidence="3">
    <location>
        <begin position="470"/>
        <end position="497"/>
    </location>
</feature>
<feature type="compositionally biased region" description="Polar residues" evidence="2">
    <location>
        <begin position="162"/>
        <end position="172"/>
    </location>
</feature>
<dbReference type="Proteomes" id="UP001430584">
    <property type="component" value="Unassembled WGS sequence"/>
</dbReference>
<dbReference type="RefSeq" id="XP_066628228.1">
    <property type="nucleotide sequence ID" value="XM_066781226.1"/>
</dbReference>
<dbReference type="GeneID" id="92013917"/>
<organism evidence="4 5">
    <name type="scientific">Diplodia seriata</name>
    <dbReference type="NCBI Taxonomy" id="420778"/>
    <lineage>
        <taxon>Eukaryota</taxon>
        <taxon>Fungi</taxon>
        <taxon>Dikarya</taxon>
        <taxon>Ascomycota</taxon>
        <taxon>Pezizomycotina</taxon>
        <taxon>Dothideomycetes</taxon>
        <taxon>Dothideomycetes incertae sedis</taxon>
        <taxon>Botryosphaeriales</taxon>
        <taxon>Botryosphaeriaceae</taxon>
        <taxon>Diplodia</taxon>
    </lineage>
</organism>
<dbReference type="EMBL" id="JAJVCZ030000011">
    <property type="protein sequence ID" value="KAL0254357.1"/>
    <property type="molecule type" value="Genomic_DNA"/>
</dbReference>
<gene>
    <name evidence="4" type="ORF">SLS55_009832</name>
</gene>
<evidence type="ECO:0000313" key="4">
    <source>
        <dbReference type="EMBL" id="KAL0254357.1"/>
    </source>
</evidence>
<feature type="compositionally biased region" description="Low complexity" evidence="2">
    <location>
        <begin position="573"/>
        <end position="586"/>
    </location>
</feature>
<dbReference type="PROSITE" id="PS00028">
    <property type="entry name" value="ZINC_FINGER_C2H2_1"/>
    <property type="match status" value="1"/>
</dbReference>
<feature type="region of interest" description="Disordered" evidence="2">
    <location>
        <begin position="159"/>
        <end position="192"/>
    </location>
</feature>
<protein>
    <recommendedName>
        <fullName evidence="3">C2H2-type domain-containing protein</fullName>
    </recommendedName>
</protein>
<reference evidence="4 5" key="1">
    <citation type="submission" date="2024-02" db="EMBL/GenBank/DDBJ databases">
        <title>De novo assembly and annotation of 12 fungi associated with fruit tree decline syndrome in Ontario, Canada.</title>
        <authorList>
            <person name="Sulman M."/>
            <person name="Ellouze W."/>
            <person name="Ilyukhin E."/>
        </authorList>
    </citation>
    <scope>NUCLEOTIDE SEQUENCE [LARGE SCALE GENOMIC DNA]</scope>
    <source>
        <strain evidence="4 5">FDS-637</strain>
    </source>
</reference>
<evidence type="ECO:0000256" key="2">
    <source>
        <dbReference type="SAM" id="MobiDB-lite"/>
    </source>
</evidence>
<name>A0ABR3C154_9PEZI</name>
<sequence>MDSTNQIHPRRRPQKVSGSAMAPPSLTTSNLRKSGTFHSPTHVSSDLVDPLAPGYSMPRRSETNPQALEQILIDAGEKRISDLLTSFDNVIAGKTSSDASILADSRVLPVPSFMLDNHAPVADPDMMELDTKPKLEVVDHHHASDSGLGSSVSGSVYGTAPSALTPSPTATNDYKDAHSARRSVRSSATTTRSAVTKSYSGLSVSAEKVRGLSESAFKHIQRRIVRPILQEAALKEFHPLIKDVPRRIGAKEITNLRDLEKTLIFLAPVSSDEYTFCSSFAHVLHCIKEYAVSPAKYQRFCETSVTFIANTVGYLCEADQRLPTDRPYTNNYFLDLVEQIRRYAAIMAATREKEASGEALDEMDYHPYVGPLEPDVPRTSRGFNELKLMNSFRDEKVTLRGGLSHNGKPAELVRERNGKMIPIATEAEGSALNATFKRPLDVDEDDEDEDSVHRSMARRRKSDRPGDVMHRCADCKKEFKRPCDLTKHEKTHSRPWKCTEAKCKYHDLGWPTEKERDRHVNDKHTTAPPQYKCLFTPCAYASKRESNCKQHMEKAHGWTYVRSKANGKGVKKPSGSSTSLTPSTPLTPFINTPASGPMHQMNTPVTPFDNSPAMPPSIGSEFEFDNNFNYSSNLPLLNTDFQPDWRRESITTAGTSLTGSSSHSPAQPTSFEEAITTPDTDFNHSADSLMFDQNFSFNPSVQQPTPALTDDNIFADHFPPLSMNNQNLNLTGFGSANSTHLSPGAQPDLTLFSPMTTNNNNNMIDEGFGDDFLPSGDFTLFDSIGNASANSNGEGSSKWFQDLSNFGGQFDNVFCQPETFNDMAAYDFQ</sequence>
<evidence type="ECO:0000256" key="1">
    <source>
        <dbReference type="PROSITE-ProRule" id="PRU00042"/>
    </source>
</evidence>